<sequence length="95" mass="10187">MVQPDRPGHAAREILAPRSALALGVACTPLATNAGQYWPTRGVLRKPGVIIFEYLEPIPPGLDRAAFMQALEQKPEVAGQALIAENASKIQQAQT</sequence>
<protein>
    <submittedName>
        <fullName evidence="1">Uncharacterized protein</fullName>
    </submittedName>
</protein>
<keyword evidence="2" id="KW-1185">Reference proteome</keyword>
<reference evidence="1" key="1">
    <citation type="submission" date="2021-04" db="EMBL/GenBank/DDBJ databases">
        <title>The complete genome sequence of Caulobacter sp. S6.</title>
        <authorList>
            <person name="Tang Y."/>
            <person name="Ouyang W."/>
            <person name="Liu Q."/>
            <person name="Huang B."/>
            <person name="Guo Z."/>
            <person name="Lei P."/>
        </authorList>
    </citation>
    <scope>NUCLEOTIDE SEQUENCE</scope>
    <source>
        <strain evidence="1">S6</strain>
    </source>
</reference>
<evidence type="ECO:0000313" key="1">
    <source>
        <dbReference type="EMBL" id="QUD89130.1"/>
    </source>
</evidence>
<organism evidence="1 2">
    <name type="scientific">Phenylobacterium montanum</name>
    <dbReference type="NCBI Taxonomy" id="2823693"/>
    <lineage>
        <taxon>Bacteria</taxon>
        <taxon>Pseudomonadati</taxon>
        <taxon>Pseudomonadota</taxon>
        <taxon>Alphaproteobacteria</taxon>
        <taxon>Caulobacterales</taxon>
        <taxon>Caulobacteraceae</taxon>
        <taxon>Phenylobacterium</taxon>
    </lineage>
</organism>
<accession>A0A975IVU0</accession>
<name>A0A975IVU0_9CAUL</name>
<dbReference type="EMBL" id="CP073078">
    <property type="protein sequence ID" value="QUD89130.1"/>
    <property type="molecule type" value="Genomic_DNA"/>
</dbReference>
<dbReference type="RefSeq" id="WP_211939180.1">
    <property type="nucleotide sequence ID" value="NZ_CP073078.1"/>
</dbReference>
<dbReference type="Proteomes" id="UP000676409">
    <property type="component" value="Chromosome"/>
</dbReference>
<dbReference type="KEGG" id="caul:KCG34_04380"/>
<evidence type="ECO:0000313" key="2">
    <source>
        <dbReference type="Proteomes" id="UP000676409"/>
    </source>
</evidence>
<proteinExistence type="predicted"/>
<gene>
    <name evidence="1" type="ORF">KCG34_04380</name>
</gene>
<dbReference type="AlphaFoldDB" id="A0A975IVU0"/>